<dbReference type="Proteomes" id="UP000245887">
    <property type="component" value="Unassembled WGS sequence"/>
</dbReference>
<dbReference type="GO" id="GO:0030313">
    <property type="term" value="C:cell envelope"/>
    <property type="evidence" value="ECO:0007669"/>
    <property type="project" value="UniProtKB-SubCell"/>
</dbReference>
<sequence length="421" mass="46161">MTTEFWIGLTAMIGLALVFVLAPVMFYKRPTQDGTSTREQNLAAYRSRLMELDEDYHAGRIDGATWQQMKDELAGSLLDDVGENAAPRHDAGRRPAVVVGLVALILIPAVSIGLYQDWGALSDLEQYRTMQAMDDSGGNRVQRMTDLAGQLRDRLTDSPDNPRGWAMLGRTYMTLERYQDAAWAFRQLAGHVQDGTERAATAWGLAAQAEYFVSRGTLSDRVQSAIKKARERNPDEVNALGVLGVHAFSQEAYREALGYWERILEVAPDHPRVASIRDGVAEAYRRLGEPVPESVRSAMADDGGAFVTVRVSLADRLQGEVPPETALFVFAKAAGGAPMPLAAARLKASQLPTTIRLDDSMAMTESRSLSDADRVMVTARLSRSGEVQPQSGDWQGQLLQPVTLSDYQGQPLALTIDRVIP</sequence>
<dbReference type="NCBIfam" id="TIGR03142">
    <property type="entry name" value="cytochro_ccmI"/>
    <property type="match status" value="1"/>
</dbReference>
<keyword evidence="2" id="KW-0677">Repeat</keyword>
<feature type="transmembrane region" description="Helical" evidence="6">
    <location>
        <begin position="6"/>
        <end position="27"/>
    </location>
</feature>
<gene>
    <name evidence="9" type="ORF">C8D92_101504</name>
</gene>
<dbReference type="Gene3D" id="1.25.40.10">
    <property type="entry name" value="Tetratricopeptide repeat domain"/>
    <property type="match status" value="1"/>
</dbReference>
<evidence type="ECO:0000256" key="6">
    <source>
        <dbReference type="SAM" id="Phobius"/>
    </source>
</evidence>
<feature type="repeat" description="TPR" evidence="5">
    <location>
        <begin position="237"/>
        <end position="270"/>
    </location>
</feature>
<dbReference type="InterPro" id="IPR056413">
    <property type="entry name" value="TPR_CcmH_CycH"/>
</dbReference>
<dbReference type="PANTHER" id="PTHR47870">
    <property type="entry name" value="CYTOCHROME C-TYPE BIOGENESIS PROTEIN CCMH"/>
    <property type="match status" value="1"/>
</dbReference>
<comment type="subcellular location">
    <subcellularLocation>
        <location evidence="1">Cell envelope</location>
    </subcellularLocation>
</comment>
<reference evidence="9 10" key="1">
    <citation type="submission" date="2018-04" db="EMBL/GenBank/DDBJ databases">
        <title>Genomic Encyclopedia of Type Strains, Phase IV (KMG-IV): sequencing the most valuable type-strain genomes for metagenomic binning, comparative biology and taxonomic classification.</title>
        <authorList>
            <person name="Goeker M."/>
        </authorList>
    </citation>
    <scope>NUCLEOTIDE SEQUENCE [LARGE SCALE GENOMIC DNA]</scope>
    <source>
        <strain evidence="9 10">DSM 28688</strain>
    </source>
</reference>
<keyword evidence="3" id="KW-0201">Cytochrome c-type biogenesis</keyword>
<dbReference type="InterPro" id="IPR017560">
    <property type="entry name" value="Cyt_c_biogenesis_CcmI"/>
</dbReference>
<name>A0A2U1D1Y5_9GAMM</name>
<keyword evidence="6" id="KW-0812">Transmembrane</keyword>
<evidence type="ECO:0000259" key="7">
    <source>
        <dbReference type="Pfam" id="PF23892"/>
    </source>
</evidence>
<dbReference type="EMBL" id="QEKQ01000001">
    <property type="protein sequence ID" value="PVY79291.1"/>
    <property type="molecule type" value="Genomic_DNA"/>
</dbReference>
<evidence type="ECO:0000256" key="5">
    <source>
        <dbReference type="PROSITE-ProRule" id="PRU00339"/>
    </source>
</evidence>
<dbReference type="PANTHER" id="PTHR47870:SF4">
    <property type="entry name" value="CYTOCHROME C-TYPE BIOGENESIS PROTEIN CYCH"/>
    <property type="match status" value="1"/>
</dbReference>
<dbReference type="InterPro" id="IPR019734">
    <property type="entry name" value="TPR_rpt"/>
</dbReference>
<dbReference type="PROSITE" id="PS50005">
    <property type="entry name" value="TPR"/>
    <property type="match status" value="1"/>
</dbReference>
<comment type="caution">
    <text evidence="9">The sequence shown here is derived from an EMBL/GenBank/DDBJ whole genome shotgun (WGS) entry which is preliminary data.</text>
</comment>
<evidence type="ECO:0000256" key="1">
    <source>
        <dbReference type="ARBA" id="ARBA00004196"/>
    </source>
</evidence>
<dbReference type="GO" id="GO:0005886">
    <property type="term" value="C:plasma membrane"/>
    <property type="evidence" value="ECO:0007669"/>
    <property type="project" value="TreeGrafter"/>
</dbReference>
<keyword evidence="6" id="KW-0472">Membrane</keyword>
<dbReference type="Pfam" id="PF23892">
    <property type="entry name" value="Ig_CycH"/>
    <property type="match status" value="1"/>
</dbReference>
<organism evidence="9 10">
    <name type="scientific">Tamilnaduibacter salinus</name>
    <dbReference type="NCBI Taxonomy" id="1484056"/>
    <lineage>
        <taxon>Bacteria</taxon>
        <taxon>Pseudomonadati</taxon>
        <taxon>Pseudomonadota</taxon>
        <taxon>Gammaproteobacteria</taxon>
        <taxon>Pseudomonadales</taxon>
        <taxon>Marinobacteraceae</taxon>
        <taxon>Tamilnaduibacter</taxon>
    </lineage>
</organism>
<dbReference type="GO" id="GO:0017004">
    <property type="term" value="P:cytochrome complex assembly"/>
    <property type="evidence" value="ECO:0007669"/>
    <property type="project" value="UniProtKB-KW"/>
</dbReference>
<keyword evidence="6" id="KW-1133">Transmembrane helix</keyword>
<evidence type="ECO:0000313" key="10">
    <source>
        <dbReference type="Proteomes" id="UP000245887"/>
    </source>
</evidence>
<evidence type="ECO:0000259" key="8">
    <source>
        <dbReference type="Pfam" id="PF23914"/>
    </source>
</evidence>
<dbReference type="SUPFAM" id="SSF48452">
    <property type="entry name" value="TPR-like"/>
    <property type="match status" value="1"/>
</dbReference>
<feature type="transmembrane region" description="Helical" evidence="6">
    <location>
        <begin position="96"/>
        <end position="115"/>
    </location>
</feature>
<evidence type="ECO:0000256" key="4">
    <source>
        <dbReference type="ARBA" id="ARBA00022803"/>
    </source>
</evidence>
<evidence type="ECO:0000313" key="9">
    <source>
        <dbReference type="EMBL" id="PVY79291.1"/>
    </source>
</evidence>
<dbReference type="InterPro" id="IPR011990">
    <property type="entry name" value="TPR-like_helical_dom_sf"/>
</dbReference>
<feature type="domain" description="Cytochrome c-type biogenesis protein H TPR" evidence="8">
    <location>
        <begin position="122"/>
        <end position="269"/>
    </location>
</feature>
<dbReference type="InterPro" id="IPR051263">
    <property type="entry name" value="C-type_cytochrome_biogenesis"/>
</dbReference>
<proteinExistence type="predicted"/>
<dbReference type="RefSeq" id="WP_116918318.1">
    <property type="nucleotide sequence ID" value="NZ_QEKQ01000001.1"/>
</dbReference>
<evidence type="ECO:0000256" key="3">
    <source>
        <dbReference type="ARBA" id="ARBA00022748"/>
    </source>
</evidence>
<dbReference type="InterPro" id="IPR056412">
    <property type="entry name" value="Ig_CycH"/>
</dbReference>
<protein>
    <submittedName>
        <fullName evidence="9">Cytochrome c-type biogenesis protein CcmH</fullName>
    </submittedName>
</protein>
<keyword evidence="4 5" id="KW-0802">TPR repeat</keyword>
<dbReference type="Pfam" id="PF23914">
    <property type="entry name" value="TPR_CcmH_CycH"/>
    <property type="match status" value="1"/>
</dbReference>
<evidence type="ECO:0000256" key="2">
    <source>
        <dbReference type="ARBA" id="ARBA00022737"/>
    </source>
</evidence>
<feature type="domain" description="Cytochrome c-type biogenesis protein H Ig-like" evidence="7">
    <location>
        <begin position="307"/>
        <end position="417"/>
    </location>
</feature>
<dbReference type="AlphaFoldDB" id="A0A2U1D1Y5"/>
<accession>A0A2U1D1Y5</accession>
<dbReference type="OrthoDB" id="9776053at2"/>